<gene>
    <name evidence="7" type="ORF">DBZ36_12365</name>
</gene>
<evidence type="ECO:0000259" key="3">
    <source>
        <dbReference type="Pfam" id="PF25876"/>
    </source>
</evidence>
<dbReference type="InterPro" id="IPR058627">
    <property type="entry name" value="MdtA-like_C"/>
</dbReference>
<comment type="caution">
    <text evidence="7">The sequence shown here is derived from an EMBL/GenBank/DDBJ whole genome shotgun (WGS) entry which is preliminary data.</text>
</comment>
<dbReference type="Gene3D" id="2.40.50.100">
    <property type="match status" value="1"/>
</dbReference>
<sequence length="376" mass="40791">MQIRSMLTRAFPILVLFLAACDNNSQSSSQAPTVLVKTQVVQQTQYSPSQEFIGRIEAYEDAAISSQVTGYLLEQAFTDGEIVEQGQLLYKIDPAVYEAQVAQAKASVSQARAAVINAELNWERGKSLLPNNSISRAEFDGLTAQRASAQAQQEAAQALLKNALVSLGHTEIRAPFTGRMGRSLVSDGDLIRAGSGQLSDLVSLDPIRASFRMSENERLEFGLDNRNDYAKKTGEMASVELSLNNQKTYAKRGVLDYIGNRIELATGTIELSANFSNPNEQLLPGQFVKVRVNANQSESALVIPRRAVQSDLEGEFVLTVDQDNISTRKNVVLGSVIEQGVIIQSGLNGDEQIITSGLQRARAGTPVTVINDQAEG</sequence>
<dbReference type="EMBL" id="RAQO01000006">
    <property type="protein sequence ID" value="RKF18031.1"/>
    <property type="molecule type" value="Genomic_DNA"/>
</dbReference>
<dbReference type="PROSITE" id="PS51257">
    <property type="entry name" value="PROKAR_LIPOPROTEIN"/>
    <property type="match status" value="1"/>
</dbReference>
<dbReference type="OrthoDB" id="9800613at2"/>
<dbReference type="RefSeq" id="WP_120355257.1">
    <property type="nucleotide sequence ID" value="NZ_RAQO01000006.1"/>
</dbReference>
<dbReference type="Proteomes" id="UP000286482">
    <property type="component" value="Unassembled WGS sequence"/>
</dbReference>
<organism evidence="7 8">
    <name type="scientific">Alginatibacterium sediminis</name>
    <dbReference type="NCBI Taxonomy" id="2164068"/>
    <lineage>
        <taxon>Bacteria</taxon>
        <taxon>Pseudomonadati</taxon>
        <taxon>Pseudomonadota</taxon>
        <taxon>Gammaproteobacteria</taxon>
        <taxon>Alteromonadales</taxon>
        <taxon>Alteromonadaceae</taxon>
        <taxon>Alginatibacterium</taxon>
    </lineage>
</organism>
<evidence type="ECO:0000259" key="6">
    <source>
        <dbReference type="Pfam" id="PF25967"/>
    </source>
</evidence>
<feature type="domain" description="Multidrug resistance protein MdtA-like alpha-helical hairpin" evidence="3">
    <location>
        <begin position="101"/>
        <end position="169"/>
    </location>
</feature>
<keyword evidence="8" id="KW-1185">Reference proteome</keyword>
<dbReference type="SUPFAM" id="SSF111369">
    <property type="entry name" value="HlyD-like secretion proteins"/>
    <property type="match status" value="1"/>
</dbReference>
<comment type="subcellular location">
    <subcellularLocation>
        <location evidence="1">Cell inner membrane</location>
        <topology evidence="1">Lipid-anchor</topology>
    </subcellularLocation>
</comment>
<reference evidence="7 8" key="1">
    <citation type="submission" date="2018-09" db="EMBL/GenBank/DDBJ databases">
        <authorList>
            <person name="Wang Z."/>
        </authorList>
    </citation>
    <scope>NUCLEOTIDE SEQUENCE [LARGE SCALE GENOMIC DNA]</scope>
    <source>
        <strain evidence="7 8">ALS 81</strain>
    </source>
</reference>
<dbReference type="Pfam" id="PF25917">
    <property type="entry name" value="BSH_RND"/>
    <property type="match status" value="1"/>
</dbReference>
<dbReference type="GO" id="GO:0005886">
    <property type="term" value="C:plasma membrane"/>
    <property type="evidence" value="ECO:0007669"/>
    <property type="project" value="TreeGrafter"/>
</dbReference>
<dbReference type="InterPro" id="IPR058625">
    <property type="entry name" value="MdtA-like_BSH"/>
</dbReference>
<evidence type="ECO:0000259" key="4">
    <source>
        <dbReference type="Pfam" id="PF25917"/>
    </source>
</evidence>
<evidence type="ECO:0000256" key="2">
    <source>
        <dbReference type="ARBA" id="ARBA00009477"/>
    </source>
</evidence>
<dbReference type="Pfam" id="PF25967">
    <property type="entry name" value="RND-MFP_C"/>
    <property type="match status" value="1"/>
</dbReference>
<dbReference type="GO" id="GO:0022857">
    <property type="term" value="F:transmembrane transporter activity"/>
    <property type="evidence" value="ECO:0007669"/>
    <property type="project" value="InterPro"/>
</dbReference>
<feature type="domain" description="Multidrug resistance protein MdtA-like barrel-sandwich hybrid" evidence="4">
    <location>
        <begin position="61"/>
        <end position="195"/>
    </location>
</feature>
<dbReference type="InterPro" id="IPR006143">
    <property type="entry name" value="RND_pump_MFP"/>
</dbReference>
<feature type="domain" description="Multidrug resistance protein MdtA-like C-terminal permuted SH3" evidence="6">
    <location>
        <begin position="300"/>
        <end position="360"/>
    </location>
</feature>
<evidence type="ECO:0000313" key="7">
    <source>
        <dbReference type="EMBL" id="RKF18031.1"/>
    </source>
</evidence>
<evidence type="ECO:0000259" key="5">
    <source>
        <dbReference type="Pfam" id="PF25944"/>
    </source>
</evidence>
<dbReference type="Gene3D" id="2.40.420.20">
    <property type="match status" value="1"/>
</dbReference>
<dbReference type="InterPro" id="IPR058624">
    <property type="entry name" value="MdtA-like_HH"/>
</dbReference>
<comment type="similarity">
    <text evidence="2">Belongs to the membrane fusion protein (MFP) (TC 8.A.1) family.</text>
</comment>
<evidence type="ECO:0000313" key="8">
    <source>
        <dbReference type="Proteomes" id="UP000286482"/>
    </source>
</evidence>
<dbReference type="Gene3D" id="1.10.287.470">
    <property type="entry name" value="Helix hairpin bin"/>
    <property type="match status" value="1"/>
</dbReference>
<dbReference type="GO" id="GO:0046677">
    <property type="term" value="P:response to antibiotic"/>
    <property type="evidence" value="ECO:0007669"/>
    <property type="project" value="TreeGrafter"/>
</dbReference>
<evidence type="ECO:0000256" key="1">
    <source>
        <dbReference type="ARBA" id="ARBA00004519"/>
    </source>
</evidence>
<dbReference type="AlphaFoldDB" id="A0A420EBI4"/>
<dbReference type="Pfam" id="PF25876">
    <property type="entry name" value="HH_MFP_RND"/>
    <property type="match status" value="1"/>
</dbReference>
<name>A0A420EBI4_9ALTE</name>
<dbReference type="InterPro" id="IPR058626">
    <property type="entry name" value="MdtA-like_b-barrel"/>
</dbReference>
<dbReference type="Gene3D" id="2.40.30.170">
    <property type="match status" value="1"/>
</dbReference>
<accession>A0A420EBI4</accession>
<proteinExistence type="inferred from homology"/>
<feature type="domain" description="Multidrug resistance protein MdtA-like beta-barrel" evidence="5">
    <location>
        <begin position="230"/>
        <end position="294"/>
    </location>
</feature>
<dbReference type="NCBIfam" id="TIGR01730">
    <property type="entry name" value="RND_mfp"/>
    <property type="match status" value="1"/>
</dbReference>
<dbReference type="PANTHER" id="PTHR30158">
    <property type="entry name" value="ACRA/E-RELATED COMPONENT OF DRUG EFFLUX TRANSPORTER"/>
    <property type="match status" value="1"/>
</dbReference>
<protein>
    <submittedName>
        <fullName evidence="7">Efflux RND transporter periplasmic adaptor subunit</fullName>
    </submittedName>
</protein>
<dbReference type="Pfam" id="PF25944">
    <property type="entry name" value="Beta-barrel_RND"/>
    <property type="match status" value="1"/>
</dbReference>